<feature type="domain" description="Schlafen AlbA-2" evidence="1">
    <location>
        <begin position="25"/>
        <end position="151"/>
    </location>
</feature>
<dbReference type="PANTHER" id="PTHR30595">
    <property type="entry name" value="GLPR-RELATED TRANSCRIPTIONAL REPRESSOR"/>
    <property type="match status" value="1"/>
</dbReference>
<comment type="caution">
    <text evidence="2">The sequence shown here is derived from an EMBL/GenBank/DDBJ whole genome shotgun (WGS) entry which is preliminary data.</text>
</comment>
<organism evidence="2 3">
    <name type="scientific">Legionella bozemanae</name>
    <name type="common">Fluoribacter bozemanae</name>
    <dbReference type="NCBI Taxonomy" id="447"/>
    <lineage>
        <taxon>Bacteria</taxon>
        <taxon>Pseudomonadati</taxon>
        <taxon>Pseudomonadota</taxon>
        <taxon>Gammaproteobacteria</taxon>
        <taxon>Legionellales</taxon>
        <taxon>Legionellaceae</taxon>
        <taxon>Legionella</taxon>
    </lineage>
</organism>
<evidence type="ECO:0000313" key="2">
    <source>
        <dbReference type="EMBL" id="KTC73377.1"/>
    </source>
</evidence>
<evidence type="ECO:0000313" key="3">
    <source>
        <dbReference type="Proteomes" id="UP000054695"/>
    </source>
</evidence>
<keyword evidence="3" id="KW-1185">Reference proteome</keyword>
<dbReference type="InterPro" id="IPR007421">
    <property type="entry name" value="Schlafen_AlbA_2_dom"/>
</dbReference>
<protein>
    <submittedName>
        <fullName evidence="2">Divergent AAA domain protein</fullName>
    </submittedName>
</protein>
<proteinExistence type="predicted"/>
<accession>A0A0W0RQR3</accession>
<dbReference type="PANTHER" id="PTHR30595:SF6">
    <property type="entry name" value="SCHLAFEN ALBA-2 DOMAIN-CONTAINING PROTEIN"/>
    <property type="match status" value="1"/>
</dbReference>
<dbReference type="OrthoDB" id="9807853at2"/>
<dbReference type="PATRIC" id="fig|447.4.peg.2152"/>
<dbReference type="Gene3D" id="3.30.950.30">
    <property type="entry name" value="Schlafen, AAA domain"/>
    <property type="match status" value="1"/>
</dbReference>
<dbReference type="Pfam" id="PF04326">
    <property type="entry name" value="SLFN_AlbA_2"/>
    <property type="match status" value="1"/>
</dbReference>
<dbReference type="STRING" id="447.Lboz_2023"/>
<sequence>MFKHSIHTIEILEEIEQLEQNNVIENRQLEYKRELPLDKEQIITAFLKPLCAFANSNDGYIIYGIQENNQTIQLVGIPLDDPDKTKLRLESLIRGRTEPQITGTDIAVHKLEKNDNYVVIIKVKKSWYGPHRETKTNCFYGRNSAESYPMDITEIRNFFNLSSNLVDKIREFVAKRLIEIEARNTIVPMEVGANLVLHIIPLSAYTNGHQNSIAELNQAANLLRPNKFKYTAWQPRIVLEGLIGTSPRHCTQMTDMIFYFVME</sequence>
<dbReference type="RefSeq" id="WP_058459652.1">
    <property type="nucleotide sequence ID" value="NZ_CAAAIY010000010.1"/>
</dbReference>
<dbReference type="EMBL" id="LNXU01000019">
    <property type="protein sequence ID" value="KTC73377.1"/>
    <property type="molecule type" value="Genomic_DNA"/>
</dbReference>
<gene>
    <name evidence="2" type="ORF">Lboz_2023</name>
</gene>
<reference evidence="2 3" key="1">
    <citation type="submission" date="2015-11" db="EMBL/GenBank/DDBJ databases">
        <title>Genomic analysis of 38 Legionella species identifies large and diverse effector repertoires.</title>
        <authorList>
            <person name="Burstein D."/>
            <person name="Amaro F."/>
            <person name="Zusman T."/>
            <person name="Lifshitz Z."/>
            <person name="Cohen O."/>
            <person name="Gilbert J.A."/>
            <person name="Pupko T."/>
            <person name="Shuman H.A."/>
            <person name="Segal G."/>
        </authorList>
    </citation>
    <scope>NUCLEOTIDE SEQUENCE [LARGE SCALE GENOMIC DNA]</scope>
    <source>
        <strain evidence="2 3">WIGA</strain>
    </source>
</reference>
<dbReference type="InterPro" id="IPR038461">
    <property type="entry name" value="Schlafen_AlbA_2_dom_sf"/>
</dbReference>
<dbReference type="Proteomes" id="UP000054695">
    <property type="component" value="Unassembled WGS sequence"/>
</dbReference>
<dbReference type="AlphaFoldDB" id="A0A0W0RQR3"/>
<evidence type="ECO:0000259" key="1">
    <source>
        <dbReference type="Pfam" id="PF04326"/>
    </source>
</evidence>
<name>A0A0W0RQR3_LEGBO</name>